<comment type="caution">
    <text evidence="10">The sequence shown here is derived from an EMBL/GenBank/DDBJ whole genome shotgun (WGS) entry which is preliminary data.</text>
</comment>
<dbReference type="GO" id="GO:0004713">
    <property type="term" value="F:protein tyrosine kinase activity"/>
    <property type="evidence" value="ECO:0007669"/>
    <property type="project" value="TreeGrafter"/>
</dbReference>
<organism evidence="10 11">
    <name type="scientific">Desulfosalsimonas propionicica</name>
    <dbReference type="NCBI Taxonomy" id="332175"/>
    <lineage>
        <taxon>Bacteria</taxon>
        <taxon>Pseudomonadati</taxon>
        <taxon>Thermodesulfobacteriota</taxon>
        <taxon>Desulfobacteria</taxon>
        <taxon>Desulfobacterales</taxon>
        <taxon>Desulfosalsimonadaceae</taxon>
        <taxon>Desulfosalsimonas</taxon>
    </lineage>
</organism>
<evidence type="ECO:0000256" key="8">
    <source>
        <dbReference type="SAM" id="Phobius"/>
    </source>
</evidence>
<evidence type="ECO:0000259" key="9">
    <source>
        <dbReference type="Pfam" id="PF02706"/>
    </source>
</evidence>
<keyword evidence="3 8" id="KW-0812">Transmembrane</keyword>
<keyword evidence="11" id="KW-1185">Reference proteome</keyword>
<sequence>MEKEQPQQEIFKRYLNLIFSRHKFISACVLLAVSAGLFYYISQPEIYQSRASIMYQQQRINVSRSMGDDKRQFDEMVKTISQQVLSRNSLEKIIKENDLYSGMRQEVPIEDVIEQMREKDIVVRLEKDRGSVFTVSFKGPDPRRVVRVTNSLAARFIEENLQLREERASETASYIQDELEMAKEKLNRQEAQMRDYKQKHYNEMPEQRSANMSRLNALQEQYQAVQGNINELENTRFLVAEQLDLRRKIQKKSGNSGDFEAEGAGEEQNSLAAARNRLQQLLTRYKDDHPAVKRLKKRIEQLESEQGEMAAGGQDQEAGSGIPDSRAGQLAAQLKKIDASLKDKRREAEEIRKKIAKYEQWIEAAPKREAEWSALTRDYGKLKEYHDKLLAQSLSADASQSLEARQKGSQFKIVDSAYTPRTPMKGTFSKILLVCLAMGLAAGAGLVLGVDLMDTSFKRANEIEAELGVPVVCALPLIVTRKEQKRNRIKNAAWYFGLAAWLVALSAAALYFWLQGDIII</sequence>
<evidence type="ECO:0000256" key="7">
    <source>
        <dbReference type="SAM" id="MobiDB-lite"/>
    </source>
</evidence>
<evidence type="ECO:0000313" key="11">
    <source>
        <dbReference type="Proteomes" id="UP000525298"/>
    </source>
</evidence>
<dbReference type="EMBL" id="JACDUS010000015">
    <property type="protein sequence ID" value="MBA2883023.1"/>
    <property type="molecule type" value="Genomic_DNA"/>
</dbReference>
<dbReference type="InterPro" id="IPR050445">
    <property type="entry name" value="Bact_polysacc_biosynth/exp"/>
</dbReference>
<feature type="transmembrane region" description="Helical" evidence="8">
    <location>
        <begin position="431"/>
        <end position="450"/>
    </location>
</feature>
<dbReference type="InterPro" id="IPR003856">
    <property type="entry name" value="LPS_length_determ_N"/>
</dbReference>
<evidence type="ECO:0000256" key="1">
    <source>
        <dbReference type="ARBA" id="ARBA00004651"/>
    </source>
</evidence>
<feature type="coiled-coil region" evidence="6">
    <location>
        <begin position="172"/>
        <end position="235"/>
    </location>
</feature>
<protein>
    <submittedName>
        <fullName evidence="10">Polysaccharide chain length determinant protein (PEP-CTERM system associated)</fullName>
    </submittedName>
</protein>
<dbReference type="Pfam" id="PF02706">
    <property type="entry name" value="Wzz"/>
    <property type="match status" value="1"/>
</dbReference>
<dbReference type="AlphaFoldDB" id="A0A7W0HM62"/>
<evidence type="ECO:0000256" key="5">
    <source>
        <dbReference type="ARBA" id="ARBA00023136"/>
    </source>
</evidence>
<reference evidence="10 11" key="1">
    <citation type="submission" date="2020-07" db="EMBL/GenBank/DDBJ databases">
        <title>Genomic Encyclopedia of Type Strains, Phase IV (KMG-IV): sequencing the most valuable type-strain genomes for metagenomic binning, comparative biology and taxonomic classification.</title>
        <authorList>
            <person name="Goeker M."/>
        </authorList>
    </citation>
    <scope>NUCLEOTIDE SEQUENCE [LARGE SCALE GENOMIC DNA]</scope>
    <source>
        <strain evidence="10 11">DSM 17721</strain>
    </source>
</reference>
<dbReference type="PANTHER" id="PTHR32309:SF13">
    <property type="entry name" value="FERRIC ENTEROBACTIN TRANSPORT PROTEIN FEPE"/>
    <property type="match status" value="1"/>
</dbReference>
<dbReference type="PANTHER" id="PTHR32309">
    <property type="entry name" value="TYROSINE-PROTEIN KINASE"/>
    <property type="match status" value="1"/>
</dbReference>
<evidence type="ECO:0000256" key="6">
    <source>
        <dbReference type="SAM" id="Coils"/>
    </source>
</evidence>
<feature type="region of interest" description="Disordered" evidence="7">
    <location>
        <begin position="305"/>
        <end position="329"/>
    </location>
</feature>
<gene>
    <name evidence="10" type="ORF">HNR65_003380</name>
</gene>
<dbReference type="RefSeq" id="WP_181552642.1">
    <property type="nucleotide sequence ID" value="NZ_JACDUS010000015.1"/>
</dbReference>
<feature type="domain" description="Polysaccharide chain length determinant N-terminal" evidence="9">
    <location>
        <begin position="11"/>
        <end position="96"/>
    </location>
</feature>
<evidence type="ECO:0000256" key="4">
    <source>
        <dbReference type="ARBA" id="ARBA00022989"/>
    </source>
</evidence>
<name>A0A7W0HM62_9BACT</name>
<evidence type="ECO:0000256" key="3">
    <source>
        <dbReference type="ARBA" id="ARBA00022692"/>
    </source>
</evidence>
<proteinExistence type="predicted"/>
<keyword evidence="6" id="KW-0175">Coiled coil</keyword>
<dbReference type="GO" id="GO:0005886">
    <property type="term" value="C:plasma membrane"/>
    <property type="evidence" value="ECO:0007669"/>
    <property type="project" value="UniProtKB-SubCell"/>
</dbReference>
<accession>A0A7W0HM62</accession>
<keyword evidence="2" id="KW-1003">Cell membrane</keyword>
<evidence type="ECO:0000256" key="2">
    <source>
        <dbReference type="ARBA" id="ARBA00022475"/>
    </source>
</evidence>
<feature type="transmembrane region" description="Helical" evidence="8">
    <location>
        <begin position="492"/>
        <end position="514"/>
    </location>
</feature>
<dbReference type="Proteomes" id="UP000525298">
    <property type="component" value="Unassembled WGS sequence"/>
</dbReference>
<keyword evidence="4 8" id="KW-1133">Transmembrane helix</keyword>
<evidence type="ECO:0000313" key="10">
    <source>
        <dbReference type="EMBL" id="MBA2883023.1"/>
    </source>
</evidence>
<keyword evidence="5 8" id="KW-0472">Membrane</keyword>
<feature type="transmembrane region" description="Helical" evidence="8">
    <location>
        <begin position="24"/>
        <end position="41"/>
    </location>
</feature>
<comment type="subcellular location">
    <subcellularLocation>
        <location evidence="1">Cell membrane</location>
        <topology evidence="1">Multi-pass membrane protein</topology>
    </subcellularLocation>
</comment>